<comment type="caution">
    <text evidence="1">The sequence shown here is derived from an EMBL/GenBank/DDBJ whole genome shotgun (WGS) entry which is preliminary data.</text>
</comment>
<evidence type="ECO:0000313" key="1">
    <source>
        <dbReference type="EMBL" id="HJE96361.1"/>
    </source>
</evidence>
<gene>
    <name evidence="1" type="ORF">K8V00_01955</name>
</gene>
<evidence type="ECO:0000313" key="2">
    <source>
        <dbReference type="Proteomes" id="UP000707535"/>
    </source>
</evidence>
<dbReference type="Proteomes" id="UP000707535">
    <property type="component" value="Unassembled WGS sequence"/>
</dbReference>
<protein>
    <submittedName>
        <fullName evidence="1">Uncharacterized protein</fullName>
    </submittedName>
</protein>
<reference evidence="1" key="1">
    <citation type="journal article" date="2021" name="PeerJ">
        <title>Extensive microbial diversity within the chicken gut microbiome revealed by metagenomics and culture.</title>
        <authorList>
            <person name="Gilroy R."/>
            <person name="Ravi A."/>
            <person name="Getino M."/>
            <person name="Pursley I."/>
            <person name="Horton D.L."/>
            <person name="Alikhan N.F."/>
            <person name="Baker D."/>
            <person name="Gharbi K."/>
            <person name="Hall N."/>
            <person name="Watson M."/>
            <person name="Adriaenssens E.M."/>
            <person name="Foster-Nyarko E."/>
            <person name="Jarju S."/>
            <person name="Secka A."/>
            <person name="Antonio M."/>
            <person name="Oren A."/>
            <person name="Chaudhuri R.R."/>
            <person name="La Ragione R."/>
            <person name="Hildebrand F."/>
            <person name="Pallen M.J."/>
        </authorList>
    </citation>
    <scope>NUCLEOTIDE SEQUENCE</scope>
    <source>
        <strain evidence="1">CHK174-6876</strain>
    </source>
</reference>
<accession>A0A921F6R1</accession>
<dbReference type="AlphaFoldDB" id="A0A921F6R1"/>
<proteinExistence type="predicted"/>
<reference evidence="1" key="2">
    <citation type="submission" date="2021-09" db="EMBL/GenBank/DDBJ databases">
        <authorList>
            <person name="Gilroy R."/>
        </authorList>
    </citation>
    <scope>NUCLEOTIDE SEQUENCE</scope>
    <source>
        <strain evidence="1">CHK174-6876</strain>
    </source>
</reference>
<organism evidence="1 2">
    <name type="scientific">Ligilactobacillus acidipiscis</name>
    <dbReference type="NCBI Taxonomy" id="89059"/>
    <lineage>
        <taxon>Bacteria</taxon>
        <taxon>Bacillati</taxon>
        <taxon>Bacillota</taxon>
        <taxon>Bacilli</taxon>
        <taxon>Lactobacillales</taxon>
        <taxon>Lactobacillaceae</taxon>
        <taxon>Ligilactobacillus</taxon>
    </lineage>
</organism>
<name>A0A921F6R1_9LACO</name>
<dbReference type="EMBL" id="DYXG01000018">
    <property type="protein sequence ID" value="HJE96361.1"/>
    <property type="molecule type" value="Genomic_DNA"/>
</dbReference>
<sequence length="163" mass="18688">MEFSDVEKSLSKAITDKQDVKDIMLDLVNVGIEQNGQLIQDCFENGIIFYNQDGQVISTNNGRILLFDTPQNNYAQDAPVFYNIKSKSISVIVKNKSYQDIERSLSDNELKNILPLEDNFDYASHIFLSTPAMILDSIKHMQDEADRNKEQIIPFSDFLDEEK</sequence>